<keyword evidence="9" id="KW-1185">Reference proteome</keyword>
<dbReference type="Pfam" id="PF04082">
    <property type="entry name" value="Fungal_trans"/>
    <property type="match status" value="1"/>
</dbReference>
<feature type="domain" description="Xylanolytic transcriptional activator regulatory" evidence="7">
    <location>
        <begin position="189"/>
        <end position="332"/>
    </location>
</feature>
<keyword evidence="4" id="KW-0804">Transcription</keyword>
<evidence type="ECO:0000256" key="6">
    <source>
        <dbReference type="SAM" id="MobiDB-lite"/>
    </source>
</evidence>
<evidence type="ECO:0000256" key="2">
    <source>
        <dbReference type="ARBA" id="ARBA00023015"/>
    </source>
</evidence>
<dbReference type="CDD" id="cd12148">
    <property type="entry name" value="fungal_TF_MHR"/>
    <property type="match status" value="1"/>
</dbReference>
<dbReference type="InterPro" id="IPR051089">
    <property type="entry name" value="prtT"/>
</dbReference>
<dbReference type="EMBL" id="JAXOVC010000008">
    <property type="protein sequence ID" value="KAK4498024.1"/>
    <property type="molecule type" value="Genomic_DNA"/>
</dbReference>
<evidence type="ECO:0000313" key="9">
    <source>
        <dbReference type="Proteomes" id="UP001305779"/>
    </source>
</evidence>
<accession>A0ABR0E9B1</accession>
<evidence type="ECO:0000256" key="5">
    <source>
        <dbReference type="ARBA" id="ARBA00023242"/>
    </source>
</evidence>
<keyword evidence="2" id="KW-0805">Transcription regulation</keyword>
<organism evidence="8 9">
    <name type="scientific">Zasmidium cellare</name>
    <name type="common">Wine cellar mold</name>
    <name type="synonym">Racodium cellare</name>
    <dbReference type="NCBI Taxonomy" id="395010"/>
    <lineage>
        <taxon>Eukaryota</taxon>
        <taxon>Fungi</taxon>
        <taxon>Dikarya</taxon>
        <taxon>Ascomycota</taxon>
        <taxon>Pezizomycotina</taxon>
        <taxon>Dothideomycetes</taxon>
        <taxon>Dothideomycetidae</taxon>
        <taxon>Mycosphaerellales</taxon>
        <taxon>Mycosphaerellaceae</taxon>
        <taxon>Zasmidium</taxon>
    </lineage>
</organism>
<comment type="caution">
    <text evidence="8">The sequence shown here is derived from an EMBL/GenBank/DDBJ whole genome shotgun (WGS) entry which is preliminary data.</text>
</comment>
<evidence type="ECO:0000256" key="3">
    <source>
        <dbReference type="ARBA" id="ARBA00023125"/>
    </source>
</evidence>
<feature type="region of interest" description="Disordered" evidence="6">
    <location>
        <begin position="131"/>
        <end position="164"/>
    </location>
</feature>
<feature type="region of interest" description="Disordered" evidence="6">
    <location>
        <begin position="82"/>
        <end position="108"/>
    </location>
</feature>
<protein>
    <recommendedName>
        <fullName evidence="7">Xylanolytic transcriptional activator regulatory domain-containing protein</fullName>
    </recommendedName>
</protein>
<name>A0ABR0E9B1_ZASCE</name>
<dbReference type="PANTHER" id="PTHR31845">
    <property type="entry name" value="FINGER DOMAIN PROTEIN, PUTATIVE-RELATED"/>
    <property type="match status" value="1"/>
</dbReference>
<gene>
    <name evidence="8" type="ORF">PRZ48_010680</name>
</gene>
<keyword evidence="3" id="KW-0238">DNA-binding</keyword>
<reference evidence="8 9" key="1">
    <citation type="journal article" date="2023" name="G3 (Bethesda)">
        <title>A chromosome-level genome assembly of Zasmidium syzygii isolated from banana leaves.</title>
        <authorList>
            <person name="van Westerhoven A.C."/>
            <person name="Mehrabi R."/>
            <person name="Talebi R."/>
            <person name="Steentjes M.B.F."/>
            <person name="Corcolon B."/>
            <person name="Chong P.A."/>
            <person name="Kema G.H.J."/>
            <person name="Seidl M.F."/>
        </authorList>
    </citation>
    <scope>NUCLEOTIDE SEQUENCE [LARGE SCALE GENOMIC DNA]</scope>
    <source>
        <strain evidence="8 9">P124</strain>
    </source>
</reference>
<dbReference type="InterPro" id="IPR007219">
    <property type="entry name" value="XnlR_reg_dom"/>
</dbReference>
<comment type="subcellular location">
    <subcellularLocation>
        <location evidence="1">Nucleus</location>
    </subcellularLocation>
</comment>
<sequence length="338" mass="36504">MPSTSRIGLQNPDHTSYHYRLIKSEHARIFKAAKYSWSSQGLYSVSATEIALRCAAVFTRAFKRQKAKTKAELVAEISRLKEGKEPGSSYPSSGLKLDDSSTAVPNNVSSGQGGAVVEAIDSAYLASPSSSLTHSVPTGPAGPDDLSTQSIPPLDTHQNEGLNDSDVHGVDYGVPWLGAGKANACFDNFHRLYAPFLPGIWGFSQSTPAEYFAASPFLFWTIIATGARRYGELPLLHKAADIVQKLASDTILSGAQQPLAAIKAVLLLCIWPIPKDTLWKDPSPALIGAAVQLAIQQGLHIAGSSQQHDFARTVLHMTEEDRAAQTRLWAYCVTVFQK</sequence>
<evidence type="ECO:0000256" key="4">
    <source>
        <dbReference type="ARBA" id="ARBA00023163"/>
    </source>
</evidence>
<dbReference type="Proteomes" id="UP001305779">
    <property type="component" value="Unassembled WGS sequence"/>
</dbReference>
<keyword evidence="5" id="KW-0539">Nucleus</keyword>
<dbReference type="PANTHER" id="PTHR31845:SF21">
    <property type="entry name" value="REGULATORY PROTEIN LEU3"/>
    <property type="match status" value="1"/>
</dbReference>
<evidence type="ECO:0000313" key="8">
    <source>
        <dbReference type="EMBL" id="KAK4498024.1"/>
    </source>
</evidence>
<evidence type="ECO:0000256" key="1">
    <source>
        <dbReference type="ARBA" id="ARBA00004123"/>
    </source>
</evidence>
<evidence type="ECO:0000259" key="7">
    <source>
        <dbReference type="Pfam" id="PF04082"/>
    </source>
</evidence>
<proteinExistence type="predicted"/>